<comment type="caution">
    <text evidence="1">The sequence shown here is derived from an EMBL/GenBank/DDBJ whole genome shotgun (WGS) entry which is preliminary data.</text>
</comment>
<protein>
    <submittedName>
        <fullName evidence="1">Uncharacterized protein</fullName>
    </submittedName>
</protein>
<dbReference type="AlphaFoldDB" id="A0A161S7W6"/>
<sequence>MLTLLWPVQPIADPAQQFAFDPVESRVVWRDHQDLLVAPALTLDLLRIGARIGLQSSLR</sequence>
<name>A0A161S7W6_9NEIS</name>
<organism evidence="1 2">
    <name type="scientific">Crenobacter luteus</name>
    <dbReference type="NCBI Taxonomy" id="1452487"/>
    <lineage>
        <taxon>Bacteria</taxon>
        <taxon>Pseudomonadati</taxon>
        <taxon>Pseudomonadota</taxon>
        <taxon>Betaproteobacteria</taxon>
        <taxon>Neisseriales</taxon>
        <taxon>Neisseriaceae</taxon>
        <taxon>Crenobacter</taxon>
    </lineage>
</organism>
<dbReference type="EMBL" id="LQQU01000034">
    <property type="protein sequence ID" value="KZE29550.1"/>
    <property type="molecule type" value="Genomic_DNA"/>
</dbReference>
<evidence type="ECO:0000313" key="1">
    <source>
        <dbReference type="EMBL" id="KZE29550.1"/>
    </source>
</evidence>
<accession>A0A161S7W6</accession>
<evidence type="ECO:0000313" key="2">
    <source>
        <dbReference type="Proteomes" id="UP000076625"/>
    </source>
</evidence>
<reference evidence="2" key="1">
    <citation type="submission" date="2016-01" db="EMBL/GenBank/DDBJ databases">
        <title>Draft genome of Chromobacterium sp. F49.</title>
        <authorList>
            <person name="Hong K.W."/>
        </authorList>
    </citation>
    <scope>NUCLEOTIDE SEQUENCE [LARGE SCALE GENOMIC DNA]</scope>
    <source>
        <strain evidence="2">CN10</strain>
    </source>
</reference>
<keyword evidence="2" id="KW-1185">Reference proteome</keyword>
<dbReference type="Proteomes" id="UP000076625">
    <property type="component" value="Unassembled WGS sequence"/>
</dbReference>
<proteinExistence type="predicted"/>
<gene>
    <name evidence="1" type="ORF">AVW16_01110</name>
</gene>